<accession>A0ABN4X0Q1</accession>
<dbReference type="InterPro" id="IPR001638">
    <property type="entry name" value="Solute-binding_3/MltF_N"/>
</dbReference>
<protein>
    <submittedName>
        <fullName evidence="4">Amino acid ABC transporter substrate-binding protein</fullName>
    </submittedName>
</protein>
<feature type="signal peptide" evidence="2">
    <location>
        <begin position="1"/>
        <end position="35"/>
    </location>
</feature>
<organism evidence="4 5">
    <name type="scientific">Roseibium algicola</name>
    <dbReference type="NCBI Taxonomy" id="2857014"/>
    <lineage>
        <taxon>Bacteria</taxon>
        <taxon>Pseudomonadati</taxon>
        <taxon>Pseudomonadota</taxon>
        <taxon>Alphaproteobacteria</taxon>
        <taxon>Hyphomicrobiales</taxon>
        <taxon>Stappiaceae</taxon>
        <taxon>Roseibium</taxon>
    </lineage>
</organism>
<evidence type="ECO:0000256" key="2">
    <source>
        <dbReference type="SAM" id="SignalP"/>
    </source>
</evidence>
<dbReference type="Proteomes" id="UP000188174">
    <property type="component" value="Chromosome"/>
</dbReference>
<dbReference type="EMBL" id="CP019630">
    <property type="protein sequence ID" value="AQQ05378.1"/>
    <property type="molecule type" value="Genomic_DNA"/>
</dbReference>
<dbReference type="Pfam" id="PF00497">
    <property type="entry name" value="SBP_bac_3"/>
    <property type="match status" value="1"/>
</dbReference>
<dbReference type="SUPFAM" id="SSF53850">
    <property type="entry name" value="Periplasmic binding protein-like II"/>
    <property type="match status" value="1"/>
</dbReference>
<dbReference type="CDD" id="cd01004">
    <property type="entry name" value="PBP2_MidA_like"/>
    <property type="match status" value="1"/>
</dbReference>
<keyword evidence="1 2" id="KW-0732">Signal</keyword>
<evidence type="ECO:0000256" key="1">
    <source>
        <dbReference type="ARBA" id="ARBA00022729"/>
    </source>
</evidence>
<feature type="domain" description="Solute-binding protein family 3/N-terminal" evidence="3">
    <location>
        <begin position="48"/>
        <end position="275"/>
    </location>
</feature>
<dbReference type="SMART" id="SM00062">
    <property type="entry name" value="PBPb"/>
    <property type="match status" value="1"/>
</dbReference>
<gene>
    <name evidence="4" type="ORF">B0E33_18815</name>
</gene>
<evidence type="ECO:0000313" key="5">
    <source>
        <dbReference type="Proteomes" id="UP000188174"/>
    </source>
</evidence>
<sequence length="287" mass="30686">MKTSVTKTSTEGNQMTIKRSTLLAGLAICANMALAPTGHADGLVEAGQLLVGSDLTYPPYDYLDDANQPAGFDAELATALAKAANLQVKFVDTRFENLIIGVSSDQFDVIASTLYVKPERAKRVDFLPYMKSGISIAVLQGSEFAFRTLEELCGHSFASVKGSAWLQRVEELNQTTCAGDEIDAREFPTAPEATQALLSGGVDAQVEDSAVLGEAARKLNGRIVMTNEDQLYPVIVALGLKKGNTELAEILENAMSVIKANGEYRALLTKYNVAAPTDGEFRAAVGQ</sequence>
<name>A0ABN4X0Q1_9HYPH</name>
<evidence type="ECO:0000259" key="3">
    <source>
        <dbReference type="SMART" id="SM00062"/>
    </source>
</evidence>
<dbReference type="PANTHER" id="PTHR35936:SF17">
    <property type="entry name" value="ARGININE-BINDING EXTRACELLULAR PROTEIN ARTP"/>
    <property type="match status" value="1"/>
</dbReference>
<proteinExistence type="predicted"/>
<reference evidence="4 5" key="1">
    <citation type="submission" date="2017-02" db="EMBL/GenBank/DDBJ databases">
        <authorList>
            <person name="Jeong S."/>
        </authorList>
    </citation>
    <scope>NUCLEOTIDE SEQUENCE [LARGE SCALE GENOMIC DNA]</scope>
    <source>
        <strain evidence="4 5">RMAR6-6</strain>
    </source>
</reference>
<dbReference type="PANTHER" id="PTHR35936">
    <property type="entry name" value="MEMBRANE-BOUND LYTIC MUREIN TRANSGLYCOSYLASE F"/>
    <property type="match status" value="1"/>
</dbReference>
<feature type="chain" id="PRO_5046573271" evidence="2">
    <location>
        <begin position="36"/>
        <end position="287"/>
    </location>
</feature>
<keyword evidence="5" id="KW-1185">Reference proteome</keyword>
<dbReference type="Gene3D" id="3.40.190.10">
    <property type="entry name" value="Periplasmic binding protein-like II"/>
    <property type="match status" value="2"/>
</dbReference>
<evidence type="ECO:0000313" key="4">
    <source>
        <dbReference type="EMBL" id="AQQ05378.1"/>
    </source>
</evidence>